<name>A0A9N7U1H7_PLEPL</name>
<feature type="compositionally biased region" description="Basic and acidic residues" evidence="1">
    <location>
        <begin position="42"/>
        <end position="53"/>
    </location>
</feature>
<accession>A0A9N7U1H7</accession>
<feature type="compositionally biased region" description="Basic and acidic residues" evidence="1">
    <location>
        <begin position="15"/>
        <end position="28"/>
    </location>
</feature>
<evidence type="ECO:0000313" key="2">
    <source>
        <dbReference type="EMBL" id="CAB1423129.1"/>
    </source>
</evidence>
<reference evidence="2" key="1">
    <citation type="submission" date="2020-03" db="EMBL/GenBank/DDBJ databases">
        <authorList>
            <person name="Weist P."/>
        </authorList>
    </citation>
    <scope>NUCLEOTIDE SEQUENCE</scope>
</reference>
<protein>
    <submittedName>
        <fullName evidence="2">Uncharacterized protein</fullName>
    </submittedName>
</protein>
<feature type="region of interest" description="Disordered" evidence="1">
    <location>
        <begin position="15"/>
        <end position="53"/>
    </location>
</feature>
<dbReference type="EMBL" id="CADEAL010000636">
    <property type="protein sequence ID" value="CAB1423129.1"/>
    <property type="molecule type" value="Genomic_DNA"/>
</dbReference>
<sequence length="180" mass="20396">MSVCKVIAGSLTEKERRGNGNKYIERRNGKGKRGGWKRRWTEHKEKQENKNEGMELSHVEIAAPLCSVFTVQQRRPRTKQSTAMPGLTDRHGVRNQVESDIPARFLALLQPSELTDPSLYPLTLTDRISAISGKEDEGRRLWKKAWGFNLFPMFISPPGDKPCAIKNISCSRCLAARPHL</sequence>
<gene>
    <name evidence="2" type="ORF">PLEPLA_LOCUS11047</name>
</gene>
<organism evidence="2 3">
    <name type="scientific">Pleuronectes platessa</name>
    <name type="common">European plaice</name>
    <dbReference type="NCBI Taxonomy" id="8262"/>
    <lineage>
        <taxon>Eukaryota</taxon>
        <taxon>Metazoa</taxon>
        <taxon>Chordata</taxon>
        <taxon>Craniata</taxon>
        <taxon>Vertebrata</taxon>
        <taxon>Euteleostomi</taxon>
        <taxon>Actinopterygii</taxon>
        <taxon>Neopterygii</taxon>
        <taxon>Teleostei</taxon>
        <taxon>Neoteleostei</taxon>
        <taxon>Acanthomorphata</taxon>
        <taxon>Carangaria</taxon>
        <taxon>Pleuronectiformes</taxon>
        <taxon>Pleuronectoidei</taxon>
        <taxon>Pleuronectidae</taxon>
        <taxon>Pleuronectes</taxon>
    </lineage>
</organism>
<evidence type="ECO:0000256" key="1">
    <source>
        <dbReference type="SAM" id="MobiDB-lite"/>
    </source>
</evidence>
<comment type="caution">
    <text evidence="2">The sequence shown here is derived from an EMBL/GenBank/DDBJ whole genome shotgun (WGS) entry which is preliminary data.</text>
</comment>
<keyword evidence="3" id="KW-1185">Reference proteome</keyword>
<dbReference type="Proteomes" id="UP001153269">
    <property type="component" value="Unassembled WGS sequence"/>
</dbReference>
<feature type="compositionally biased region" description="Basic residues" evidence="1">
    <location>
        <begin position="29"/>
        <end position="41"/>
    </location>
</feature>
<proteinExistence type="predicted"/>
<evidence type="ECO:0000313" key="3">
    <source>
        <dbReference type="Proteomes" id="UP001153269"/>
    </source>
</evidence>
<dbReference type="AlphaFoldDB" id="A0A9N7U1H7"/>